<dbReference type="SMART" id="SM00138">
    <property type="entry name" value="MeTrc"/>
    <property type="match status" value="1"/>
</dbReference>
<dbReference type="GO" id="GO:0008983">
    <property type="term" value="F:protein-glutamate O-methyltransferase activity"/>
    <property type="evidence" value="ECO:0007669"/>
    <property type="project" value="UniProtKB-EC"/>
</dbReference>
<dbReference type="InterPro" id="IPR036804">
    <property type="entry name" value="CheR_N_sf"/>
</dbReference>
<protein>
    <recommendedName>
        <fullName evidence="2">protein-glutamate O-methyltransferase</fullName>
        <ecNumber evidence="2">2.1.1.80</ecNumber>
    </recommendedName>
</protein>
<dbReference type="SUPFAM" id="SSF53335">
    <property type="entry name" value="S-adenosyl-L-methionine-dependent methyltransferases"/>
    <property type="match status" value="1"/>
</dbReference>
<proteinExistence type="predicted"/>
<dbReference type="EC" id="2.1.1.80" evidence="2"/>
<evidence type="ECO:0000313" key="9">
    <source>
        <dbReference type="Proteomes" id="UP000244913"/>
    </source>
</evidence>
<reference evidence="8 9" key="1">
    <citation type="submission" date="2018-04" db="EMBL/GenBank/DDBJ databases">
        <title>The genome sequence of Caulobacter sp. 736.</title>
        <authorList>
            <person name="Gao J."/>
            <person name="Sun J."/>
        </authorList>
    </citation>
    <scope>NUCLEOTIDE SEQUENCE [LARGE SCALE GENOMIC DNA]</scope>
    <source>
        <strain evidence="8 9">736</strain>
    </source>
</reference>
<comment type="catalytic activity">
    <reaction evidence="1">
        <text>L-glutamyl-[protein] + S-adenosyl-L-methionine = [protein]-L-glutamate 5-O-methyl ester + S-adenosyl-L-homocysteine</text>
        <dbReference type="Rhea" id="RHEA:24452"/>
        <dbReference type="Rhea" id="RHEA-COMP:10208"/>
        <dbReference type="Rhea" id="RHEA-COMP:10311"/>
        <dbReference type="ChEBI" id="CHEBI:29973"/>
        <dbReference type="ChEBI" id="CHEBI:57856"/>
        <dbReference type="ChEBI" id="CHEBI:59789"/>
        <dbReference type="ChEBI" id="CHEBI:82795"/>
        <dbReference type="EC" id="2.1.1.80"/>
    </reaction>
</comment>
<gene>
    <name evidence="8" type="ORF">DDF65_04975</name>
</gene>
<organism evidence="8 9">
    <name type="scientific">Caulobacter radicis</name>
    <dbReference type="NCBI Taxonomy" id="2172650"/>
    <lineage>
        <taxon>Bacteria</taxon>
        <taxon>Pseudomonadati</taxon>
        <taxon>Pseudomonadota</taxon>
        <taxon>Alphaproteobacteria</taxon>
        <taxon>Caulobacterales</taxon>
        <taxon>Caulobacteraceae</taxon>
        <taxon>Caulobacter</taxon>
    </lineage>
</organism>
<dbReference type="PANTHER" id="PTHR24422">
    <property type="entry name" value="CHEMOTAXIS PROTEIN METHYLTRANSFERASE"/>
    <property type="match status" value="1"/>
</dbReference>
<comment type="caution">
    <text evidence="8">The sequence shown here is derived from an EMBL/GenBank/DDBJ whole genome shotgun (WGS) entry which is preliminary data.</text>
</comment>
<evidence type="ECO:0000256" key="6">
    <source>
        <dbReference type="SAM" id="MobiDB-lite"/>
    </source>
</evidence>
<dbReference type="SUPFAM" id="SSF47757">
    <property type="entry name" value="Chemotaxis receptor methyltransferase CheR, N-terminal domain"/>
    <property type="match status" value="1"/>
</dbReference>
<dbReference type="InterPro" id="IPR050903">
    <property type="entry name" value="Bact_Chemotaxis_MeTrfase"/>
</dbReference>
<keyword evidence="4 8" id="KW-0808">Transferase</keyword>
<dbReference type="InterPro" id="IPR000780">
    <property type="entry name" value="CheR_MeTrfase"/>
</dbReference>
<dbReference type="GO" id="GO:0032259">
    <property type="term" value="P:methylation"/>
    <property type="evidence" value="ECO:0007669"/>
    <property type="project" value="UniProtKB-KW"/>
</dbReference>
<sequence>MIPRPLALAADEPFQRLKRAVIARTGHHYYADKDEVLWDRVQRRLLATRDRDVGAYLKRLAGDDGEQEWAALETEITIGETFFFRYAEQFTALRSTILPDILDRRAQDKRIRIWSAGCATGAEPYSIAILLSQMLGEALADWRISILGGDINAAFLETARKGQFGRWALRAVSDANRDQWFTETARNTWTLKSAYRGLVRFERQNLLDLLGPAPPLELTEFDLILCRNVLIYFHHEVVEQLVGALGGRLAPDGWLLLGHAEPNPAFGKLLDVTQLPGTVAYRPPDPERPAQPGPSFEAFAAPEPEPQHLAEAPSPLWRPAPIPTPVPTSAPLGAPPAADLVETVRRLADAGDYAAAEAACRQALAVAPEDPALHLHDGLVLRALGRPAPAEAAFKRALYLDRGFALAHYHLGLLLLDHGRTRAAARSLKTAAQIAGTVPAETRLAHGAGLDAGQLRKSVRLLLQSLVGV</sequence>
<evidence type="ECO:0000256" key="2">
    <source>
        <dbReference type="ARBA" id="ARBA00012534"/>
    </source>
</evidence>
<dbReference type="Proteomes" id="UP000244913">
    <property type="component" value="Unassembled WGS sequence"/>
</dbReference>
<dbReference type="InterPro" id="IPR022642">
    <property type="entry name" value="CheR_C"/>
</dbReference>
<evidence type="ECO:0000256" key="5">
    <source>
        <dbReference type="ARBA" id="ARBA00022691"/>
    </source>
</evidence>
<dbReference type="InterPro" id="IPR029063">
    <property type="entry name" value="SAM-dependent_MTases_sf"/>
</dbReference>
<dbReference type="PROSITE" id="PS50123">
    <property type="entry name" value="CHER"/>
    <property type="match status" value="1"/>
</dbReference>
<feature type="region of interest" description="Disordered" evidence="6">
    <location>
        <begin position="282"/>
        <end position="301"/>
    </location>
</feature>
<dbReference type="InterPro" id="IPR019734">
    <property type="entry name" value="TPR_rpt"/>
</dbReference>
<evidence type="ECO:0000313" key="8">
    <source>
        <dbReference type="EMBL" id="PVM87107.1"/>
    </source>
</evidence>
<dbReference type="PANTHER" id="PTHR24422:SF19">
    <property type="entry name" value="CHEMOTAXIS PROTEIN METHYLTRANSFERASE"/>
    <property type="match status" value="1"/>
</dbReference>
<dbReference type="PRINTS" id="PR00996">
    <property type="entry name" value="CHERMTFRASE"/>
</dbReference>
<accession>A0A2T9JTS3</accession>
<evidence type="ECO:0000259" key="7">
    <source>
        <dbReference type="PROSITE" id="PS50123"/>
    </source>
</evidence>
<evidence type="ECO:0000256" key="3">
    <source>
        <dbReference type="ARBA" id="ARBA00022603"/>
    </source>
</evidence>
<dbReference type="AlphaFoldDB" id="A0A2T9JTS3"/>
<keyword evidence="5" id="KW-0949">S-adenosyl-L-methionine</keyword>
<dbReference type="SUPFAM" id="SSF48452">
    <property type="entry name" value="TPR-like"/>
    <property type="match status" value="1"/>
</dbReference>
<name>A0A2T9JTS3_9CAUL</name>
<keyword evidence="3 8" id="KW-0489">Methyltransferase</keyword>
<dbReference type="SMART" id="SM00028">
    <property type="entry name" value="TPR"/>
    <property type="match status" value="3"/>
</dbReference>
<dbReference type="Gene3D" id="1.25.40.10">
    <property type="entry name" value="Tetratricopeptide repeat domain"/>
    <property type="match status" value="1"/>
</dbReference>
<dbReference type="Gene3D" id="3.40.50.150">
    <property type="entry name" value="Vaccinia Virus protein VP39"/>
    <property type="match status" value="1"/>
</dbReference>
<dbReference type="InterPro" id="IPR011990">
    <property type="entry name" value="TPR-like_helical_dom_sf"/>
</dbReference>
<evidence type="ECO:0000256" key="4">
    <source>
        <dbReference type="ARBA" id="ARBA00022679"/>
    </source>
</evidence>
<keyword evidence="9" id="KW-1185">Reference proteome</keyword>
<dbReference type="EMBL" id="QDKP01000014">
    <property type="protein sequence ID" value="PVM87107.1"/>
    <property type="molecule type" value="Genomic_DNA"/>
</dbReference>
<feature type="domain" description="CheR-type methyltransferase" evidence="7">
    <location>
        <begin position="10"/>
        <end position="261"/>
    </location>
</feature>
<dbReference type="Pfam" id="PF01739">
    <property type="entry name" value="CheR"/>
    <property type="match status" value="1"/>
</dbReference>
<dbReference type="Gene3D" id="1.10.155.10">
    <property type="entry name" value="Chemotaxis receptor methyltransferase CheR, N-terminal domain"/>
    <property type="match status" value="1"/>
</dbReference>
<evidence type="ECO:0000256" key="1">
    <source>
        <dbReference type="ARBA" id="ARBA00001541"/>
    </source>
</evidence>